<gene>
    <name evidence="1" type="ORF">NDU88_001927</name>
</gene>
<sequence length="280" mass="31828">MPPEVWAFEEGMIKEVEILDPTRNTFRNLMNGERKALDTLGRNSHLVTKPADKGSAIVMQGKDEYRKACLDRLQDERNYVVLQADPTSRLQTIVKDLVNEAADNEWITRKDQESLIASEPRMPPFYTIPKKHKERVPPPGHLIVSGNSSMLEPLSQCTDWFLRPLVTETRSYISDTKHQPNLLKGLECDPAKETLMCLDVEALYLSIPQDESLGVITNLLLAQECPWAAQVQWIIKLAEVTLTNNFFPVEGQIFVQHHSTSMGRTFTPCIDCFVHELVRG</sequence>
<comment type="caution">
    <text evidence="1">The sequence shown here is derived from an EMBL/GenBank/DDBJ whole genome shotgun (WGS) entry which is preliminary data.</text>
</comment>
<accession>A0AAV7UU46</accession>
<evidence type="ECO:0000313" key="1">
    <source>
        <dbReference type="EMBL" id="KAJ1192620.1"/>
    </source>
</evidence>
<dbReference type="PANTHER" id="PTHR21301">
    <property type="entry name" value="REVERSE TRANSCRIPTASE"/>
    <property type="match status" value="1"/>
</dbReference>
<proteinExistence type="predicted"/>
<dbReference type="AlphaFoldDB" id="A0AAV7UU46"/>
<reference evidence="1" key="1">
    <citation type="journal article" date="2022" name="bioRxiv">
        <title>Sequencing and chromosome-scale assembly of the giantPleurodeles waltlgenome.</title>
        <authorList>
            <person name="Brown T."/>
            <person name="Elewa A."/>
            <person name="Iarovenko S."/>
            <person name="Subramanian E."/>
            <person name="Araus A.J."/>
            <person name="Petzold A."/>
            <person name="Susuki M."/>
            <person name="Suzuki K.-i.T."/>
            <person name="Hayashi T."/>
            <person name="Toyoda A."/>
            <person name="Oliveira C."/>
            <person name="Osipova E."/>
            <person name="Leigh N.D."/>
            <person name="Simon A."/>
            <person name="Yun M.H."/>
        </authorList>
    </citation>
    <scope>NUCLEOTIDE SEQUENCE</scope>
    <source>
        <strain evidence="1">20211129_DDA</strain>
        <tissue evidence="1">Liver</tissue>
    </source>
</reference>
<dbReference type="PANTHER" id="PTHR21301:SF12">
    <property type="match status" value="1"/>
</dbReference>
<evidence type="ECO:0008006" key="3">
    <source>
        <dbReference type="Google" id="ProtNLM"/>
    </source>
</evidence>
<dbReference type="EMBL" id="JANPWB010000004">
    <property type="protein sequence ID" value="KAJ1192620.1"/>
    <property type="molecule type" value="Genomic_DNA"/>
</dbReference>
<name>A0AAV7UU46_PLEWA</name>
<dbReference type="Proteomes" id="UP001066276">
    <property type="component" value="Chromosome 2_2"/>
</dbReference>
<protein>
    <recommendedName>
        <fullName evidence="3">Reverse transcriptase domain-containing protein</fullName>
    </recommendedName>
</protein>
<organism evidence="1 2">
    <name type="scientific">Pleurodeles waltl</name>
    <name type="common">Iberian ribbed newt</name>
    <dbReference type="NCBI Taxonomy" id="8319"/>
    <lineage>
        <taxon>Eukaryota</taxon>
        <taxon>Metazoa</taxon>
        <taxon>Chordata</taxon>
        <taxon>Craniata</taxon>
        <taxon>Vertebrata</taxon>
        <taxon>Euteleostomi</taxon>
        <taxon>Amphibia</taxon>
        <taxon>Batrachia</taxon>
        <taxon>Caudata</taxon>
        <taxon>Salamandroidea</taxon>
        <taxon>Salamandridae</taxon>
        <taxon>Pleurodelinae</taxon>
        <taxon>Pleurodeles</taxon>
    </lineage>
</organism>
<evidence type="ECO:0000313" key="2">
    <source>
        <dbReference type="Proteomes" id="UP001066276"/>
    </source>
</evidence>
<keyword evidence="2" id="KW-1185">Reference proteome</keyword>